<dbReference type="AlphaFoldDB" id="A0AAD6HQI1"/>
<dbReference type="EMBL" id="JAQJAN010000004">
    <property type="protein sequence ID" value="KAJ5732407.1"/>
    <property type="molecule type" value="Genomic_DNA"/>
</dbReference>
<reference evidence="1" key="1">
    <citation type="journal article" date="2023" name="IMA Fungus">
        <title>Comparative genomic study of the Penicillium genus elucidates a diverse pangenome and 15 lateral gene transfer events.</title>
        <authorList>
            <person name="Petersen C."/>
            <person name="Sorensen T."/>
            <person name="Nielsen M.R."/>
            <person name="Sondergaard T.E."/>
            <person name="Sorensen J.L."/>
            <person name="Fitzpatrick D.A."/>
            <person name="Frisvad J.C."/>
            <person name="Nielsen K.L."/>
        </authorList>
    </citation>
    <scope>NUCLEOTIDE SEQUENCE</scope>
    <source>
        <strain evidence="1">IBT 17514</strain>
    </source>
</reference>
<dbReference type="InterPro" id="IPR049556">
    <property type="entry name" value="PhiB"/>
</dbReference>
<dbReference type="CDD" id="cd00457">
    <property type="entry name" value="PEBP"/>
    <property type="match status" value="1"/>
</dbReference>
<dbReference type="InterPro" id="IPR008914">
    <property type="entry name" value="PEBP"/>
</dbReference>
<sequence>MSVILHYMVWCLGRLFYPIRGHDSRQFIYCPAFKDIPKPNMTLECEECGPSGSKLLLHHTSLAEDGIGSIPDLKWTPPQATEPVKEYVLICEDIDIPIPLLVIHHGLFWGIDATKYNHVTSMQTSVPENSPRWKTTSSWNYVPNLRGAAYIGASPVLGHGTHRYVFTIVALKDALQFDNPEKVTKSDIKKAIAGKVVGWGQWTGEFEKPWPQ</sequence>
<evidence type="ECO:0008006" key="3">
    <source>
        <dbReference type="Google" id="ProtNLM"/>
    </source>
</evidence>
<evidence type="ECO:0000313" key="1">
    <source>
        <dbReference type="EMBL" id="KAJ5732407.1"/>
    </source>
</evidence>
<evidence type="ECO:0000313" key="2">
    <source>
        <dbReference type="Proteomes" id="UP001215712"/>
    </source>
</evidence>
<dbReference type="Proteomes" id="UP001215712">
    <property type="component" value="Unassembled WGS sequence"/>
</dbReference>
<reference evidence="1" key="2">
    <citation type="submission" date="2023-01" db="EMBL/GenBank/DDBJ databases">
        <authorList>
            <person name="Petersen C."/>
        </authorList>
    </citation>
    <scope>NUCLEOTIDE SEQUENCE</scope>
    <source>
        <strain evidence="1">IBT 17514</strain>
    </source>
</reference>
<dbReference type="InterPro" id="IPR036610">
    <property type="entry name" value="PEBP-like_sf"/>
</dbReference>
<dbReference type="Pfam" id="PF01161">
    <property type="entry name" value="PBP"/>
    <property type="match status" value="1"/>
</dbReference>
<organism evidence="1 2">
    <name type="scientific">Penicillium malachiteum</name>
    <dbReference type="NCBI Taxonomy" id="1324776"/>
    <lineage>
        <taxon>Eukaryota</taxon>
        <taxon>Fungi</taxon>
        <taxon>Dikarya</taxon>
        <taxon>Ascomycota</taxon>
        <taxon>Pezizomycotina</taxon>
        <taxon>Eurotiomycetes</taxon>
        <taxon>Eurotiomycetidae</taxon>
        <taxon>Eurotiales</taxon>
        <taxon>Aspergillaceae</taxon>
        <taxon>Penicillium</taxon>
    </lineage>
</organism>
<name>A0AAD6HQI1_9EURO</name>
<keyword evidence="2" id="KW-1185">Reference proteome</keyword>
<proteinExistence type="predicted"/>
<comment type="caution">
    <text evidence="1">The sequence shown here is derived from an EMBL/GenBank/DDBJ whole genome shotgun (WGS) entry which is preliminary data.</text>
</comment>
<gene>
    <name evidence="1" type="ORF">N7493_003888</name>
</gene>
<dbReference type="SUPFAM" id="SSF49777">
    <property type="entry name" value="PEBP-like"/>
    <property type="match status" value="1"/>
</dbReference>
<protein>
    <recommendedName>
        <fullName evidence="3">PEBP-like protein</fullName>
    </recommendedName>
</protein>
<dbReference type="Gene3D" id="3.90.280.10">
    <property type="entry name" value="PEBP-like"/>
    <property type="match status" value="1"/>
</dbReference>
<accession>A0AAD6HQI1</accession>